<dbReference type="InterPro" id="IPR056116">
    <property type="entry name" value="DUF7699"/>
</dbReference>
<evidence type="ECO:0000256" key="5">
    <source>
        <dbReference type="SAM" id="MobiDB-lite"/>
    </source>
</evidence>
<dbReference type="Gene3D" id="2.30.30.1190">
    <property type="match status" value="1"/>
</dbReference>
<evidence type="ECO:0000259" key="7">
    <source>
        <dbReference type="PROSITE" id="PS50800"/>
    </source>
</evidence>
<feature type="compositionally biased region" description="Basic and acidic residues" evidence="5">
    <location>
        <begin position="282"/>
        <end position="300"/>
    </location>
</feature>
<protein>
    <recommendedName>
        <fullName evidence="10">C3H1-type domain-containing protein</fullName>
    </recommendedName>
</protein>
<dbReference type="EMBL" id="CM002928">
    <property type="protein sequence ID" value="KGN45466.1"/>
    <property type="molecule type" value="Genomic_DNA"/>
</dbReference>
<dbReference type="PANTHER" id="PTHR35323:SF5">
    <property type="entry name" value="ZINC FINGER CCCH DOMAIN-CONTAINING PROTEIN 62"/>
    <property type="match status" value="1"/>
</dbReference>
<accession>A0A0A0KCF3</accession>
<dbReference type="SMART" id="SM00513">
    <property type="entry name" value="SAP"/>
    <property type="match status" value="1"/>
</dbReference>
<dbReference type="PROSITE" id="PS50103">
    <property type="entry name" value="ZF_C3H1"/>
    <property type="match status" value="1"/>
</dbReference>
<dbReference type="GO" id="GO:0008270">
    <property type="term" value="F:zinc ion binding"/>
    <property type="evidence" value="ECO:0007669"/>
    <property type="project" value="UniProtKB-KW"/>
</dbReference>
<dbReference type="SUPFAM" id="SSF90229">
    <property type="entry name" value="CCCH zinc finger"/>
    <property type="match status" value="1"/>
</dbReference>
<dbReference type="InterPro" id="IPR003034">
    <property type="entry name" value="SAP_dom"/>
</dbReference>
<organism evidence="8 9">
    <name type="scientific">Cucumis sativus</name>
    <name type="common">Cucumber</name>
    <dbReference type="NCBI Taxonomy" id="3659"/>
    <lineage>
        <taxon>Eukaryota</taxon>
        <taxon>Viridiplantae</taxon>
        <taxon>Streptophyta</taxon>
        <taxon>Embryophyta</taxon>
        <taxon>Tracheophyta</taxon>
        <taxon>Spermatophyta</taxon>
        <taxon>Magnoliopsida</taxon>
        <taxon>eudicotyledons</taxon>
        <taxon>Gunneridae</taxon>
        <taxon>Pentapetalae</taxon>
        <taxon>rosids</taxon>
        <taxon>fabids</taxon>
        <taxon>Cucurbitales</taxon>
        <taxon>Cucurbitaceae</taxon>
        <taxon>Benincaseae</taxon>
        <taxon>Cucumis</taxon>
    </lineage>
</organism>
<reference evidence="8 9" key="4">
    <citation type="journal article" date="2011" name="BMC Genomics">
        <title>RNA-Seq improves annotation of protein-coding genes in the cucumber genome.</title>
        <authorList>
            <person name="Li Z."/>
            <person name="Zhang Z."/>
            <person name="Yan P."/>
            <person name="Huang S."/>
            <person name="Fei Z."/>
            <person name="Lin K."/>
        </authorList>
    </citation>
    <scope>NUCLEOTIDE SEQUENCE [LARGE SCALE GENOMIC DNA]</scope>
    <source>
        <strain evidence="9">cv. 9930</strain>
    </source>
</reference>
<feature type="compositionally biased region" description="Polar residues" evidence="5">
    <location>
        <begin position="302"/>
        <end position="311"/>
    </location>
</feature>
<dbReference type="Gene3D" id="1.10.720.30">
    <property type="entry name" value="SAP domain"/>
    <property type="match status" value="1"/>
</dbReference>
<feature type="region of interest" description="Disordered" evidence="5">
    <location>
        <begin position="282"/>
        <end position="311"/>
    </location>
</feature>
<dbReference type="SMR" id="A0A0A0KCF3"/>
<evidence type="ECO:0000256" key="1">
    <source>
        <dbReference type="ARBA" id="ARBA00022723"/>
    </source>
</evidence>
<dbReference type="PANTHER" id="PTHR35323">
    <property type="entry name" value="SAP DOMAIN-CONTAINING PROTEIN"/>
    <property type="match status" value="1"/>
</dbReference>
<keyword evidence="3 4" id="KW-0862">Zinc</keyword>
<dbReference type="OrthoDB" id="690722at2759"/>
<feature type="domain" description="C3H1-type" evidence="6">
    <location>
        <begin position="446"/>
        <end position="473"/>
    </location>
</feature>
<reference evidence="8 9" key="1">
    <citation type="journal article" date="2009" name="Nat. Genet.">
        <title>The genome of the cucumber, Cucumis sativus L.</title>
        <authorList>
            <person name="Huang S."/>
            <person name="Li R."/>
            <person name="Zhang Z."/>
            <person name="Li L."/>
            <person name="Gu X."/>
            <person name="Fan W."/>
            <person name="Lucas W.J."/>
            <person name="Wang X."/>
            <person name="Xie B."/>
            <person name="Ni P."/>
            <person name="Ren Y."/>
            <person name="Zhu H."/>
            <person name="Li J."/>
            <person name="Lin K."/>
            <person name="Jin W."/>
            <person name="Fei Z."/>
            <person name="Li G."/>
            <person name="Staub J."/>
            <person name="Kilian A."/>
            <person name="van der Vossen E.A."/>
            <person name="Wu Y."/>
            <person name="Guo J."/>
            <person name="He J."/>
            <person name="Jia Z."/>
            <person name="Ren Y."/>
            <person name="Tian G."/>
            <person name="Lu Y."/>
            <person name="Ruan J."/>
            <person name="Qian W."/>
            <person name="Wang M."/>
            <person name="Huang Q."/>
            <person name="Li B."/>
            <person name="Xuan Z."/>
            <person name="Cao J."/>
            <person name="Asan"/>
            <person name="Wu Z."/>
            <person name="Zhang J."/>
            <person name="Cai Q."/>
            <person name="Bai Y."/>
            <person name="Zhao B."/>
            <person name="Han Y."/>
            <person name="Li Y."/>
            <person name="Li X."/>
            <person name="Wang S."/>
            <person name="Shi Q."/>
            <person name="Liu S."/>
            <person name="Cho W.K."/>
            <person name="Kim J.Y."/>
            <person name="Xu Y."/>
            <person name="Heller-Uszynska K."/>
            <person name="Miao H."/>
            <person name="Cheng Z."/>
            <person name="Zhang S."/>
            <person name="Wu J."/>
            <person name="Yang Y."/>
            <person name="Kang H."/>
            <person name="Li M."/>
            <person name="Liang H."/>
            <person name="Ren X."/>
            <person name="Shi Z."/>
            <person name="Wen M."/>
            <person name="Jian M."/>
            <person name="Yang H."/>
            <person name="Zhang G."/>
            <person name="Yang Z."/>
            <person name="Chen R."/>
            <person name="Liu S."/>
            <person name="Li J."/>
            <person name="Ma L."/>
            <person name="Liu H."/>
            <person name="Zhou Y."/>
            <person name="Zhao J."/>
            <person name="Fang X."/>
            <person name="Li G."/>
            <person name="Fang L."/>
            <person name="Li Y."/>
            <person name="Liu D."/>
            <person name="Zheng H."/>
            <person name="Zhang Y."/>
            <person name="Qin N."/>
            <person name="Li Z."/>
            <person name="Yang G."/>
            <person name="Yang S."/>
            <person name="Bolund L."/>
            <person name="Kristiansen K."/>
            <person name="Zheng H."/>
            <person name="Li S."/>
            <person name="Zhang X."/>
            <person name="Yang H."/>
            <person name="Wang J."/>
            <person name="Sun R."/>
            <person name="Zhang B."/>
            <person name="Jiang S."/>
            <person name="Wang J."/>
            <person name="Du Y."/>
            <person name="Li S."/>
        </authorList>
    </citation>
    <scope>NUCLEOTIDE SEQUENCE [LARGE SCALE GENOMIC DNA]</scope>
    <source>
        <strain evidence="9">cv. 9930</strain>
    </source>
</reference>
<dbReference type="Pfam" id="PF24766">
    <property type="entry name" value="DUF7699"/>
    <property type="match status" value="1"/>
</dbReference>
<dbReference type="Pfam" id="PF02037">
    <property type="entry name" value="SAP"/>
    <property type="match status" value="1"/>
</dbReference>
<name>A0A0A0KCF3_CUCSA</name>
<dbReference type="InterPro" id="IPR036361">
    <property type="entry name" value="SAP_dom_sf"/>
</dbReference>
<dbReference type="STRING" id="3659.A0A0A0KCF3"/>
<keyword evidence="1 4" id="KW-0479">Metal-binding</keyword>
<evidence type="ECO:0000256" key="4">
    <source>
        <dbReference type="PROSITE-ProRule" id="PRU00723"/>
    </source>
</evidence>
<dbReference type="KEGG" id="csv:101212557"/>
<keyword evidence="2 4" id="KW-0863">Zinc-finger</keyword>
<reference evidence="8 9" key="2">
    <citation type="journal article" date="2009" name="PLoS ONE">
        <title>An integrated genetic and cytogenetic map of the cucumber genome.</title>
        <authorList>
            <person name="Ren Y."/>
            <person name="Zhang Z."/>
            <person name="Liu J."/>
            <person name="Staub J.E."/>
            <person name="Han Y."/>
            <person name="Cheng Z."/>
            <person name="Li X."/>
            <person name="Lu J."/>
            <person name="Miao H."/>
            <person name="Kang H."/>
            <person name="Xie B."/>
            <person name="Gu X."/>
            <person name="Wang X."/>
            <person name="Du Y."/>
            <person name="Jin W."/>
            <person name="Huang S."/>
        </authorList>
    </citation>
    <scope>NUCLEOTIDE SEQUENCE [LARGE SCALE GENOMIC DNA]</scope>
    <source>
        <strain evidence="9">cv. 9930</strain>
    </source>
</reference>
<evidence type="ECO:0008006" key="10">
    <source>
        <dbReference type="Google" id="ProtNLM"/>
    </source>
</evidence>
<feature type="domain" description="SAP" evidence="7">
    <location>
        <begin position="107"/>
        <end position="141"/>
    </location>
</feature>
<dbReference type="Proteomes" id="UP000029981">
    <property type="component" value="Chromosome 7"/>
</dbReference>
<evidence type="ECO:0000259" key="6">
    <source>
        <dbReference type="PROSITE" id="PS50103"/>
    </source>
</evidence>
<evidence type="ECO:0000256" key="3">
    <source>
        <dbReference type="ARBA" id="ARBA00022833"/>
    </source>
</evidence>
<reference evidence="8 9" key="3">
    <citation type="journal article" date="2010" name="BMC Genomics">
        <title>Transcriptome sequencing and comparative analysis of cucumber flowers with different sex types.</title>
        <authorList>
            <person name="Guo S."/>
            <person name="Zheng Y."/>
            <person name="Joung J.G."/>
            <person name="Liu S."/>
            <person name="Zhang Z."/>
            <person name="Crasta O.R."/>
            <person name="Sobral B.W."/>
            <person name="Xu Y."/>
            <person name="Huang S."/>
            <person name="Fei Z."/>
        </authorList>
    </citation>
    <scope>NUCLEOTIDE SEQUENCE [LARGE SCALE GENOMIC DNA]</scope>
    <source>
        <strain evidence="9">cv. 9930</strain>
    </source>
</reference>
<evidence type="ECO:0000313" key="9">
    <source>
        <dbReference type="Proteomes" id="UP000029981"/>
    </source>
</evidence>
<sequence length="498" mass="57619">MAFSGNLGTDPSLFDLEEIIDNNGGSDDDYDSDDLECDPSYSIQKRTNSKTSRTSIRKKLKPLDIVDTNLIEDSDIDDVVPNIPIINEKDEKDTREVLSIIKAGGKLEKLKVEQCKSYLRNNGLRLSGTKDVLIQRIKEHLEILNGGGEKKYPEYSFIVNCKGDACMGDIVMFEQKVYEMYNIASRSSTGPSCGTRTVAGRIVKESYGSSKQQHTFTIEVLWSKGEKPLPPLHPLLIKGRNLYRMKTMRQPWEDEDERQKVLMEKHARGSLARSNREARVIEKEKRKTHKENREPRKEGFRNNPSQSNLSSAGTILANSMAKLSVERNVVHQHQERPSFGNLRKATDQTKSHLFIDDHNNRLPFQHQHMVDNTIKNNYYSQPQTKANPPAIFNIHPSIYRNNHAAASVNKVLDNTNHISWDYDHHSRLPMDRMNLYPKVNHSAQEGYKQQQCRYYAVGKCYYRENCKFSHDMTEDFVQRERERLGHRYHMHQNARHCR</sequence>
<dbReference type="SUPFAM" id="SSF68906">
    <property type="entry name" value="SAP domain"/>
    <property type="match status" value="1"/>
</dbReference>
<evidence type="ECO:0000256" key="2">
    <source>
        <dbReference type="ARBA" id="ARBA00022771"/>
    </source>
</evidence>
<dbReference type="InterPro" id="IPR000571">
    <property type="entry name" value="Znf_CCCH"/>
</dbReference>
<proteinExistence type="predicted"/>
<feature type="zinc finger region" description="C3H1-type" evidence="4">
    <location>
        <begin position="446"/>
        <end position="473"/>
    </location>
</feature>
<evidence type="ECO:0000313" key="8">
    <source>
        <dbReference type="EMBL" id="KGN45466.1"/>
    </source>
</evidence>
<dbReference type="InterPro" id="IPR036855">
    <property type="entry name" value="Znf_CCCH_sf"/>
</dbReference>
<dbReference type="AlphaFoldDB" id="A0A0A0KCF3"/>
<keyword evidence="9" id="KW-1185">Reference proteome</keyword>
<dbReference type="eggNOG" id="ENOG502QUI3">
    <property type="taxonomic scope" value="Eukaryota"/>
</dbReference>
<gene>
    <name evidence="8" type="ORF">Csa_7G448770</name>
</gene>
<dbReference type="PROSITE" id="PS50800">
    <property type="entry name" value="SAP"/>
    <property type="match status" value="1"/>
</dbReference>
<dbReference type="Gramene" id="KGN45466">
    <property type="protein sequence ID" value="KGN45466"/>
    <property type="gene ID" value="Csa_7G448770"/>
</dbReference>